<dbReference type="InterPro" id="IPR023313">
    <property type="entry name" value="UBQ-conjugating_AS"/>
</dbReference>
<name>T1FWV1_HELRO</name>
<dbReference type="eggNOG" id="KOG0417">
    <property type="taxonomic scope" value="Eukaryota"/>
</dbReference>
<sequence length="165" mass="18448">MPPNLLRSRLKNELASFNSNPPPGLSLSVPCEYEMRQIVVLDENSPYKGGIFKLAVSIPYRYPFDPPQVKFNTPIYHPNIDSQGRICLNLLSKGTGPDGWSCSLTIEKVLLSIQALISNPNPDDPLDPDIALEFKNNRQLFDEKAKELTKKCASQNPKVIKVNIV</sequence>
<evidence type="ECO:0000256" key="2">
    <source>
        <dbReference type="ARBA" id="ARBA00022786"/>
    </source>
</evidence>
<dbReference type="OrthoDB" id="9978460at2759"/>
<dbReference type="GO" id="GO:0006974">
    <property type="term" value="P:DNA damage response"/>
    <property type="evidence" value="ECO:0000318"/>
    <property type="project" value="GO_Central"/>
</dbReference>
<gene>
    <name evidence="7" type="primary">20213299</name>
    <name evidence="6" type="ORF">HELRODRAFT_62061</name>
</gene>
<evidence type="ECO:0000256" key="1">
    <source>
        <dbReference type="ARBA" id="ARBA00022679"/>
    </source>
</evidence>
<dbReference type="STRING" id="6412.T1FWV1"/>
<dbReference type="HOGENOM" id="CLU_030988_13_2_1"/>
<evidence type="ECO:0000259" key="5">
    <source>
        <dbReference type="PROSITE" id="PS50127"/>
    </source>
</evidence>
<feature type="domain" description="UBC core" evidence="5">
    <location>
        <begin position="5"/>
        <end position="154"/>
    </location>
</feature>
<dbReference type="Gene3D" id="3.10.110.10">
    <property type="entry name" value="Ubiquitin Conjugating Enzyme"/>
    <property type="match status" value="1"/>
</dbReference>
<dbReference type="RefSeq" id="XP_009009555.1">
    <property type="nucleotide sequence ID" value="XM_009011307.1"/>
</dbReference>
<dbReference type="GeneID" id="20213299"/>
<dbReference type="GO" id="GO:0061631">
    <property type="term" value="F:ubiquitin conjugating enzyme activity"/>
    <property type="evidence" value="ECO:0000318"/>
    <property type="project" value="GO_Central"/>
</dbReference>
<evidence type="ECO:0000256" key="3">
    <source>
        <dbReference type="PROSITE-ProRule" id="PRU10133"/>
    </source>
</evidence>
<accession>T1FWV1</accession>
<evidence type="ECO:0000256" key="4">
    <source>
        <dbReference type="RuleBase" id="RU362109"/>
    </source>
</evidence>
<evidence type="ECO:0000313" key="8">
    <source>
        <dbReference type="Proteomes" id="UP000015101"/>
    </source>
</evidence>
<dbReference type="GO" id="GO:0005634">
    <property type="term" value="C:nucleus"/>
    <property type="evidence" value="ECO:0000318"/>
    <property type="project" value="GO_Central"/>
</dbReference>
<keyword evidence="4" id="KW-0067">ATP-binding</keyword>
<dbReference type="EMBL" id="AMQM01000246">
    <property type="status" value="NOT_ANNOTATED_CDS"/>
    <property type="molecule type" value="Genomic_DNA"/>
</dbReference>
<dbReference type="GO" id="GO:0005524">
    <property type="term" value="F:ATP binding"/>
    <property type="evidence" value="ECO:0007669"/>
    <property type="project" value="UniProtKB-UniRule"/>
</dbReference>
<dbReference type="InterPro" id="IPR000608">
    <property type="entry name" value="UBC"/>
</dbReference>
<dbReference type="Proteomes" id="UP000015101">
    <property type="component" value="Unassembled WGS sequence"/>
</dbReference>
<protein>
    <recommendedName>
        <fullName evidence="5">UBC core domain-containing protein</fullName>
    </recommendedName>
</protein>
<dbReference type="EMBL" id="KB095811">
    <property type="protein sequence ID" value="ESO12835.1"/>
    <property type="molecule type" value="Genomic_DNA"/>
</dbReference>
<dbReference type="KEGG" id="hro:HELRODRAFT_62061"/>
<dbReference type="SMART" id="SM00212">
    <property type="entry name" value="UBCc"/>
    <property type="match status" value="1"/>
</dbReference>
<dbReference type="PROSITE" id="PS50127">
    <property type="entry name" value="UBC_2"/>
    <property type="match status" value="1"/>
</dbReference>
<evidence type="ECO:0000313" key="6">
    <source>
        <dbReference type="EMBL" id="ESO12835.1"/>
    </source>
</evidence>
<comment type="similarity">
    <text evidence="4">Belongs to the ubiquitin-conjugating enzyme family.</text>
</comment>
<dbReference type="EnsemblMetazoa" id="HelroT62061">
    <property type="protein sequence ID" value="HelroP62061"/>
    <property type="gene ID" value="HelroG62061"/>
</dbReference>
<dbReference type="GO" id="GO:0000209">
    <property type="term" value="P:protein polyubiquitination"/>
    <property type="evidence" value="ECO:0000318"/>
    <property type="project" value="GO_Central"/>
</dbReference>
<dbReference type="PANTHER" id="PTHR24068">
    <property type="entry name" value="UBIQUITIN-CONJUGATING ENZYME E2"/>
    <property type="match status" value="1"/>
</dbReference>
<dbReference type="SUPFAM" id="SSF54495">
    <property type="entry name" value="UBC-like"/>
    <property type="match status" value="1"/>
</dbReference>
<dbReference type="PROSITE" id="PS00183">
    <property type="entry name" value="UBC_1"/>
    <property type="match status" value="1"/>
</dbReference>
<dbReference type="InterPro" id="IPR016135">
    <property type="entry name" value="UBQ-conjugating_enzyme/RWD"/>
</dbReference>
<dbReference type="AlphaFoldDB" id="T1FWV1"/>
<dbReference type="Pfam" id="PF00179">
    <property type="entry name" value="UQ_con"/>
    <property type="match status" value="1"/>
</dbReference>
<organism evidence="7 8">
    <name type="scientific">Helobdella robusta</name>
    <name type="common">Californian leech</name>
    <dbReference type="NCBI Taxonomy" id="6412"/>
    <lineage>
        <taxon>Eukaryota</taxon>
        <taxon>Metazoa</taxon>
        <taxon>Spiralia</taxon>
        <taxon>Lophotrochozoa</taxon>
        <taxon>Annelida</taxon>
        <taxon>Clitellata</taxon>
        <taxon>Hirudinea</taxon>
        <taxon>Rhynchobdellida</taxon>
        <taxon>Glossiphoniidae</taxon>
        <taxon>Helobdella</taxon>
    </lineage>
</organism>
<reference evidence="8" key="1">
    <citation type="submission" date="2012-12" db="EMBL/GenBank/DDBJ databases">
        <authorList>
            <person name="Hellsten U."/>
            <person name="Grimwood J."/>
            <person name="Chapman J.A."/>
            <person name="Shapiro H."/>
            <person name="Aerts A."/>
            <person name="Otillar R.P."/>
            <person name="Terry A.Y."/>
            <person name="Boore J.L."/>
            <person name="Simakov O."/>
            <person name="Marletaz F."/>
            <person name="Cho S.-J."/>
            <person name="Edsinger-Gonzales E."/>
            <person name="Havlak P."/>
            <person name="Kuo D.-H."/>
            <person name="Larsson T."/>
            <person name="Lv J."/>
            <person name="Arendt D."/>
            <person name="Savage R."/>
            <person name="Osoegawa K."/>
            <person name="de Jong P."/>
            <person name="Lindberg D.R."/>
            <person name="Seaver E.C."/>
            <person name="Weisblat D.A."/>
            <person name="Putnam N.H."/>
            <person name="Grigoriev I.V."/>
            <person name="Rokhsar D.S."/>
        </authorList>
    </citation>
    <scope>NUCLEOTIDE SEQUENCE</scope>
</reference>
<reference evidence="6 8" key="2">
    <citation type="journal article" date="2013" name="Nature">
        <title>Insights into bilaterian evolution from three spiralian genomes.</title>
        <authorList>
            <person name="Simakov O."/>
            <person name="Marletaz F."/>
            <person name="Cho S.J."/>
            <person name="Edsinger-Gonzales E."/>
            <person name="Havlak P."/>
            <person name="Hellsten U."/>
            <person name="Kuo D.H."/>
            <person name="Larsson T."/>
            <person name="Lv J."/>
            <person name="Arendt D."/>
            <person name="Savage R."/>
            <person name="Osoegawa K."/>
            <person name="de Jong P."/>
            <person name="Grimwood J."/>
            <person name="Chapman J.A."/>
            <person name="Shapiro H."/>
            <person name="Aerts A."/>
            <person name="Otillar R.P."/>
            <person name="Terry A.Y."/>
            <person name="Boore J.L."/>
            <person name="Grigoriev I.V."/>
            <person name="Lindberg D.R."/>
            <person name="Seaver E.C."/>
            <person name="Weisblat D.A."/>
            <person name="Putnam N.H."/>
            <person name="Rokhsar D.S."/>
        </authorList>
    </citation>
    <scope>NUCLEOTIDE SEQUENCE</scope>
</reference>
<evidence type="ECO:0000313" key="7">
    <source>
        <dbReference type="EnsemblMetazoa" id="HelroP62061"/>
    </source>
</evidence>
<dbReference type="CTD" id="20213299"/>
<keyword evidence="8" id="KW-1185">Reference proteome</keyword>
<proteinExistence type="inferred from homology"/>
<keyword evidence="2 4" id="KW-0833">Ubl conjugation pathway</keyword>
<keyword evidence="4" id="KW-0547">Nucleotide-binding</keyword>
<reference evidence="7" key="3">
    <citation type="submission" date="2015-06" db="UniProtKB">
        <authorList>
            <consortium name="EnsemblMetazoa"/>
        </authorList>
    </citation>
    <scope>IDENTIFICATION</scope>
</reference>
<dbReference type="InParanoid" id="T1FWV1"/>
<keyword evidence="1" id="KW-0808">Transferase</keyword>
<feature type="active site" description="Glycyl thioester intermediate" evidence="3">
    <location>
        <position position="87"/>
    </location>
</feature>